<dbReference type="OrthoDB" id="3745645at2"/>
<protein>
    <submittedName>
        <fullName evidence="2">Putative phospholipid ABC transporter permease protein MlaE</fullName>
    </submittedName>
</protein>
<dbReference type="PANTHER" id="PTHR30188:SF13">
    <property type="entry name" value="CONSERVED HYPOTHETICAL INTEGRAL MEMBRANE PROTEIN YRBE3B"/>
    <property type="match status" value="1"/>
</dbReference>
<keyword evidence="1" id="KW-1133">Transmembrane helix</keyword>
<dbReference type="EMBL" id="UPHP01000054">
    <property type="protein sequence ID" value="VBA38126.1"/>
    <property type="molecule type" value="Genomic_DNA"/>
</dbReference>
<feature type="transmembrane region" description="Helical" evidence="1">
    <location>
        <begin position="262"/>
        <end position="281"/>
    </location>
</feature>
<evidence type="ECO:0000313" key="2">
    <source>
        <dbReference type="EMBL" id="VBA38126.1"/>
    </source>
</evidence>
<organism evidence="2 3">
    <name type="scientific">Mycobacterium attenuatum</name>
    <dbReference type="NCBI Taxonomy" id="2341086"/>
    <lineage>
        <taxon>Bacteria</taxon>
        <taxon>Bacillati</taxon>
        <taxon>Actinomycetota</taxon>
        <taxon>Actinomycetes</taxon>
        <taxon>Mycobacteriales</taxon>
        <taxon>Mycobacteriaceae</taxon>
        <taxon>Mycobacterium</taxon>
    </lineage>
</organism>
<dbReference type="PANTHER" id="PTHR30188">
    <property type="entry name" value="ABC TRANSPORTER PERMEASE PROTEIN-RELATED"/>
    <property type="match status" value="1"/>
</dbReference>
<keyword evidence="1" id="KW-0812">Transmembrane</keyword>
<feature type="transmembrane region" description="Helical" evidence="1">
    <location>
        <begin position="220"/>
        <end position="241"/>
    </location>
</feature>
<dbReference type="AlphaFoldDB" id="A0A498PWJ4"/>
<evidence type="ECO:0000313" key="3">
    <source>
        <dbReference type="Proteomes" id="UP000273307"/>
    </source>
</evidence>
<dbReference type="RefSeq" id="WP_122525408.1">
    <property type="nucleotide sequence ID" value="NZ_UPHP01000054.1"/>
</dbReference>
<feature type="transmembrane region" description="Helical" evidence="1">
    <location>
        <begin position="170"/>
        <end position="190"/>
    </location>
</feature>
<name>A0A498PWJ4_9MYCO</name>
<dbReference type="Pfam" id="PF02405">
    <property type="entry name" value="MlaE"/>
    <property type="match status" value="1"/>
</dbReference>
<feature type="transmembrane region" description="Helical" evidence="1">
    <location>
        <begin position="110"/>
        <end position="136"/>
    </location>
</feature>
<dbReference type="GO" id="GO:0005548">
    <property type="term" value="F:phospholipid transporter activity"/>
    <property type="evidence" value="ECO:0007669"/>
    <property type="project" value="TreeGrafter"/>
</dbReference>
<dbReference type="InterPro" id="IPR030802">
    <property type="entry name" value="Permease_MalE"/>
</dbReference>
<keyword evidence="3" id="KW-1185">Reference proteome</keyword>
<dbReference type="Proteomes" id="UP000273307">
    <property type="component" value="Unassembled WGS sequence"/>
</dbReference>
<dbReference type="GO" id="GO:0043190">
    <property type="term" value="C:ATP-binding cassette (ABC) transporter complex"/>
    <property type="evidence" value="ECO:0007669"/>
    <property type="project" value="InterPro"/>
</dbReference>
<feature type="transmembrane region" description="Helical" evidence="1">
    <location>
        <begin position="70"/>
        <end position="98"/>
    </location>
</feature>
<reference evidence="2 3" key="1">
    <citation type="submission" date="2018-09" db="EMBL/GenBank/DDBJ databases">
        <authorList>
            <person name="Tagini F."/>
        </authorList>
    </citation>
    <scope>NUCLEOTIDE SEQUENCE [LARGE SCALE GENOMIC DNA]</scope>
    <source>
        <strain evidence="2 3">MK136</strain>
    </source>
</reference>
<sequence>MSAAPAAAARFPRAVACLNRYGGAAGRGLEEAGRLAWFSLSSIGHVGHALRHYPHETLRQIVQTVMGAGAMAYVGGAVGIGGFVALSGASLVAIQGFVSLGSIGVESFTAFFAAIINVRLAVPVIGGILLASIIGAGHTAELGAMRISEEIDAMDVMGIKSISYLTSTRVIAGVVAVVPLYAGLVSIAFLSPQLTTTVLYGQSHGTYEHYFRTFLRPEDAFYSFVEIVIIAVMVMVTHCYYGYTARGGPVGVGEAVGRSMRFSLVSIQVVVLLGTLAIYGANPNFALTV</sequence>
<accession>A0A498PWJ4</accession>
<evidence type="ECO:0000256" key="1">
    <source>
        <dbReference type="SAM" id="Phobius"/>
    </source>
</evidence>
<gene>
    <name evidence="2" type="primary">mlaE_11</name>
    <name evidence="2" type="ORF">LAUMK136_02282</name>
</gene>
<proteinExistence type="predicted"/>
<keyword evidence="1" id="KW-0472">Membrane</keyword>